<gene>
    <name evidence="6" type="ORF">WH297_15125</name>
</gene>
<keyword evidence="7" id="KW-1185">Reference proteome</keyword>
<comment type="similarity">
    <text evidence="1">Belongs to the LysR transcriptional regulatory family.</text>
</comment>
<organism evidence="6 7">
    <name type="scientific">Ochrobactrum vermis</name>
    <dbReference type="NCBI Taxonomy" id="1827297"/>
    <lineage>
        <taxon>Bacteria</taxon>
        <taxon>Pseudomonadati</taxon>
        <taxon>Pseudomonadota</taxon>
        <taxon>Alphaproteobacteria</taxon>
        <taxon>Hyphomicrobiales</taxon>
        <taxon>Brucellaceae</taxon>
        <taxon>Brucella/Ochrobactrum group</taxon>
        <taxon>Ochrobactrum</taxon>
    </lineage>
</organism>
<evidence type="ECO:0000313" key="7">
    <source>
        <dbReference type="Proteomes" id="UP001375812"/>
    </source>
</evidence>
<dbReference type="Proteomes" id="UP001375812">
    <property type="component" value="Unassembled WGS sequence"/>
</dbReference>
<dbReference type="Pfam" id="PF03466">
    <property type="entry name" value="LysR_substrate"/>
    <property type="match status" value="1"/>
</dbReference>
<comment type="caution">
    <text evidence="6">The sequence shown here is derived from an EMBL/GenBank/DDBJ whole genome shotgun (WGS) entry which is preliminary data.</text>
</comment>
<dbReference type="PRINTS" id="PR00039">
    <property type="entry name" value="HTHLYSR"/>
</dbReference>
<dbReference type="InterPro" id="IPR005119">
    <property type="entry name" value="LysR_subst-bd"/>
</dbReference>
<evidence type="ECO:0000256" key="3">
    <source>
        <dbReference type="ARBA" id="ARBA00023125"/>
    </source>
</evidence>
<dbReference type="InterPro" id="IPR058163">
    <property type="entry name" value="LysR-type_TF_proteobact-type"/>
</dbReference>
<dbReference type="PANTHER" id="PTHR30537:SF26">
    <property type="entry name" value="GLYCINE CLEAVAGE SYSTEM TRANSCRIPTIONAL ACTIVATOR"/>
    <property type="match status" value="1"/>
</dbReference>
<dbReference type="Gene3D" id="3.40.190.10">
    <property type="entry name" value="Periplasmic binding protein-like II"/>
    <property type="match status" value="2"/>
</dbReference>
<accession>A0ABU8PFM8</accession>
<keyword evidence="4" id="KW-0804">Transcription</keyword>
<protein>
    <submittedName>
        <fullName evidence="6">LysR substrate-binding domain-containing protein</fullName>
    </submittedName>
</protein>
<dbReference type="EMBL" id="JBBGZH010000002">
    <property type="protein sequence ID" value="MEJ5021053.1"/>
    <property type="molecule type" value="Genomic_DNA"/>
</dbReference>
<dbReference type="Pfam" id="PF00126">
    <property type="entry name" value="HTH_1"/>
    <property type="match status" value="1"/>
</dbReference>
<dbReference type="PROSITE" id="PS50931">
    <property type="entry name" value="HTH_LYSR"/>
    <property type="match status" value="1"/>
</dbReference>
<dbReference type="Gene3D" id="1.10.10.10">
    <property type="entry name" value="Winged helix-like DNA-binding domain superfamily/Winged helix DNA-binding domain"/>
    <property type="match status" value="1"/>
</dbReference>
<dbReference type="PANTHER" id="PTHR30537">
    <property type="entry name" value="HTH-TYPE TRANSCRIPTIONAL REGULATOR"/>
    <property type="match status" value="1"/>
</dbReference>
<feature type="domain" description="HTH lysR-type" evidence="5">
    <location>
        <begin position="21"/>
        <end position="78"/>
    </location>
</feature>
<evidence type="ECO:0000256" key="2">
    <source>
        <dbReference type="ARBA" id="ARBA00023015"/>
    </source>
</evidence>
<dbReference type="SUPFAM" id="SSF46785">
    <property type="entry name" value="Winged helix' DNA-binding domain"/>
    <property type="match status" value="1"/>
</dbReference>
<dbReference type="InterPro" id="IPR036390">
    <property type="entry name" value="WH_DNA-bd_sf"/>
</dbReference>
<sequence>MNQIHPEQYLVSGGLSMRKLPPLHGLRAFEAAARHLHFTRAAEELHLTPTAISHQVRHLEEILGVELFRRYPRPVRLSPAGEKLFPVLRDSLDRIATAIEQLSDGPDGPLRLSVTMAFASRWLMTRLPHLREQTGLSVAIEADDRITDLHASGIDMAIRYAERSGTDAEWHRLFPDRFVPVCAPGLLSGAEPLSPDQVLTLPLLHYRWRSGAANAPNWERWQAHAQADGASPNITQTFSEEVHALDAALVGQGAVLASEHLVGVQLKAGTLLRLSDIAMPGPTYWAVFLPNHPAKERLTTLLDWFRQQT</sequence>
<dbReference type="InterPro" id="IPR036388">
    <property type="entry name" value="WH-like_DNA-bd_sf"/>
</dbReference>
<keyword evidence="3" id="KW-0238">DNA-binding</keyword>
<dbReference type="SUPFAM" id="SSF53850">
    <property type="entry name" value="Periplasmic binding protein-like II"/>
    <property type="match status" value="1"/>
</dbReference>
<reference evidence="6 7" key="1">
    <citation type="submission" date="2023-12" db="EMBL/GenBank/DDBJ databases">
        <title>Gut-associated functions are favored during microbiome assembly across C. elegans life.</title>
        <authorList>
            <person name="Zimmermann J."/>
        </authorList>
    </citation>
    <scope>NUCLEOTIDE SEQUENCE [LARGE SCALE GENOMIC DNA]</scope>
    <source>
        <strain evidence="6 7">MYb71</strain>
    </source>
</reference>
<dbReference type="RefSeq" id="WP_210201103.1">
    <property type="nucleotide sequence ID" value="NZ_JBBGZH010000002.1"/>
</dbReference>
<name>A0ABU8PFM8_9HYPH</name>
<evidence type="ECO:0000256" key="1">
    <source>
        <dbReference type="ARBA" id="ARBA00009437"/>
    </source>
</evidence>
<keyword evidence="2" id="KW-0805">Transcription regulation</keyword>
<evidence type="ECO:0000313" key="6">
    <source>
        <dbReference type="EMBL" id="MEJ5021053.1"/>
    </source>
</evidence>
<dbReference type="InterPro" id="IPR000847">
    <property type="entry name" value="LysR_HTH_N"/>
</dbReference>
<evidence type="ECO:0000259" key="5">
    <source>
        <dbReference type="PROSITE" id="PS50931"/>
    </source>
</evidence>
<evidence type="ECO:0000256" key="4">
    <source>
        <dbReference type="ARBA" id="ARBA00023163"/>
    </source>
</evidence>
<proteinExistence type="inferred from homology"/>